<protein>
    <submittedName>
        <fullName evidence="2">Transcriptional regulator, XRE family</fullName>
    </submittedName>
</protein>
<sequence>MSSEEDDDGIDLRVLGHELQRARVAKGYSLTDLVSHTGIAKATLHRYEMAQTNHTIRHLVKIARALDVPLSRLVSVLDEPPQDQKRGG</sequence>
<dbReference type="PROSITE" id="PS50943">
    <property type="entry name" value="HTH_CROC1"/>
    <property type="match status" value="1"/>
</dbReference>
<dbReference type="OrthoDB" id="513181at2"/>
<dbReference type="STRING" id="640132.Srot_0900"/>
<keyword evidence="3" id="KW-1185">Reference proteome</keyword>
<proteinExistence type="predicted"/>
<organism evidence="2 3">
    <name type="scientific">Segniliparus rotundus (strain ATCC BAA-972 / CDC 1076 / CIP 108378 / DSM 44985 / JCM 13578)</name>
    <dbReference type="NCBI Taxonomy" id="640132"/>
    <lineage>
        <taxon>Bacteria</taxon>
        <taxon>Bacillati</taxon>
        <taxon>Actinomycetota</taxon>
        <taxon>Actinomycetes</taxon>
        <taxon>Mycobacteriales</taxon>
        <taxon>Segniliparaceae</taxon>
        <taxon>Segniliparus</taxon>
    </lineage>
</organism>
<feature type="domain" description="HTH cro/C1-type" evidence="1">
    <location>
        <begin position="19"/>
        <end position="73"/>
    </location>
</feature>
<accession>D6ZE97</accession>
<dbReference type="eggNOG" id="COG1395">
    <property type="taxonomic scope" value="Bacteria"/>
</dbReference>
<dbReference type="KEGG" id="srt:Srot_0900"/>
<dbReference type="InterPro" id="IPR001387">
    <property type="entry name" value="Cro/C1-type_HTH"/>
</dbReference>
<dbReference type="EMBL" id="CP001958">
    <property type="protein sequence ID" value="ADG97377.1"/>
    <property type="molecule type" value="Genomic_DNA"/>
</dbReference>
<dbReference type="GO" id="GO:0003677">
    <property type="term" value="F:DNA binding"/>
    <property type="evidence" value="ECO:0007669"/>
    <property type="project" value="InterPro"/>
</dbReference>
<dbReference type="SUPFAM" id="SSF47413">
    <property type="entry name" value="lambda repressor-like DNA-binding domains"/>
    <property type="match status" value="1"/>
</dbReference>
<evidence type="ECO:0000313" key="3">
    <source>
        <dbReference type="Proteomes" id="UP000002247"/>
    </source>
</evidence>
<name>D6ZE97_SEGRD</name>
<dbReference type="Pfam" id="PF13560">
    <property type="entry name" value="HTH_31"/>
    <property type="match status" value="1"/>
</dbReference>
<gene>
    <name evidence="2" type="ordered locus">Srot_0900</name>
</gene>
<dbReference type="InterPro" id="IPR010982">
    <property type="entry name" value="Lambda_DNA-bd_dom_sf"/>
</dbReference>
<dbReference type="SMART" id="SM00530">
    <property type="entry name" value="HTH_XRE"/>
    <property type="match status" value="1"/>
</dbReference>
<evidence type="ECO:0000259" key="1">
    <source>
        <dbReference type="PROSITE" id="PS50943"/>
    </source>
</evidence>
<dbReference type="Gene3D" id="1.10.260.40">
    <property type="entry name" value="lambda repressor-like DNA-binding domains"/>
    <property type="match status" value="1"/>
</dbReference>
<dbReference type="RefSeq" id="WP_013137833.1">
    <property type="nucleotide sequence ID" value="NC_014168.1"/>
</dbReference>
<reference evidence="2 3" key="1">
    <citation type="journal article" date="2010" name="Stand. Genomic Sci.">
        <title>Complete genome sequence of Segniliparus rotundus type strain (CDC 1076).</title>
        <authorList>
            <person name="Sikorski J."/>
            <person name="Lapidus A."/>
            <person name="Copeland A."/>
            <person name="Misra M."/>
            <person name="Glavina Del Rio T."/>
            <person name="Nolan M."/>
            <person name="Lucas S."/>
            <person name="Chen F."/>
            <person name="Tice H."/>
            <person name="Cheng J.F."/>
            <person name="Jando M."/>
            <person name="Schneider S."/>
            <person name="Bruce D."/>
            <person name="Goodwin L."/>
            <person name="Pitluck S."/>
            <person name="Liolios K."/>
            <person name="Mikhailova N."/>
            <person name="Pati A."/>
            <person name="Ivanova N."/>
            <person name="Mavromatis K."/>
            <person name="Chen A."/>
            <person name="Palaniappan K."/>
            <person name="Chertkov O."/>
            <person name="Land M."/>
            <person name="Hauser L."/>
            <person name="Chang Y.J."/>
            <person name="Jeffries C.D."/>
            <person name="Brettin T."/>
            <person name="Detter J.C."/>
            <person name="Han C."/>
            <person name="Rohde M."/>
            <person name="Goker M."/>
            <person name="Bristow J."/>
            <person name="Eisen J.A."/>
            <person name="Markowitz V."/>
            <person name="Hugenholtz P."/>
            <person name="Kyrpides N.C."/>
            <person name="Klenk H.P."/>
        </authorList>
    </citation>
    <scope>NUCLEOTIDE SEQUENCE [LARGE SCALE GENOMIC DNA]</scope>
    <source>
        <strain evidence="3">ATCC BAA-972 / CDC 1076 / CIP 108378 / DSM 44985 / JCM 13578</strain>
    </source>
</reference>
<dbReference type="Proteomes" id="UP000002247">
    <property type="component" value="Chromosome"/>
</dbReference>
<dbReference type="HOGENOM" id="CLU_2496140_0_0_11"/>
<dbReference type="AlphaFoldDB" id="D6ZE97"/>
<dbReference type="CDD" id="cd00093">
    <property type="entry name" value="HTH_XRE"/>
    <property type="match status" value="1"/>
</dbReference>
<evidence type="ECO:0000313" key="2">
    <source>
        <dbReference type="EMBL" id="ADG97377.1"/>
    </source>
</evidence>